<comment type="caution">
    <text evidence="7">The sequence shown here is derived from an EMBL/GenBank/DDBJ whole genome shotgun (WGS) entry which is preliminary data.</text>
</comment>
<evidence type="ECO:0000256" key="6">
    <source>
        <dbReference type="SAM" id="MobiDB-lite"/>
    </source>
</evidence>
<evidence type="ECO:0000256" key="1">
    <source>
        <dbReference type="ARBA" id="ARBA00006964"/>
    </source>
</evidence>
<dbReference type="GO" id="GO:0005737">
    <property type="term" value="C:cytoplasm"/>
    <property type="evidence" value="ECO:0007669"/>
    <property type="project" value="TreeGrafter"/>
</dbReference>
<evidence type="ECO:0000256" key="4">
    <source>
        <dbReference type="ARBA" id="ARBA00022723"/>
    </source>
</evidence>
<dbReference type="GO" id="GO:0016787">
    <property type="term" value="F:hydrolase activity"/>
    <property type="evidence" value="ECO:0007669"/>
    <property type="project" value="UniProtKB-KW"/>
</dbReference>
<gene>
    <name evidence="7" type="ORF">Pan14r_46120</name>
</gene>
<dbReference type="Proteomes" id="UP000317238">
    <property type="component" value="Unassembled WGS sequence"/>
</dbReference>
<dbReference type="InterPro" id="IPR002678">
    <property type="entry name" value="DUF34/NIF3"/>
</dbReference>
<proteinExistence type="inferred from homology"/>
<feature type="region of interest" description="Disordered" evidence="6">
    <location>
        <begin position="143"/>
        <end position="163"/>
    </location>
</feature>
<comment type="subunit">
    <text evidence="2">Homohexamer.</text>
</comment>
<evidence type="ECO:0000313" key="8">
    <source>
        <dbReference type="Proteomes" id="UP000317238"/>
    </source>
</evidence>
<dbReference type="FunFam" id="3.40.1390.30:FF:000001">
    <property type="entry name" value="GTP cyclohydrolase 1 type 2"/>
    <property type="match status" value="1"/>
</dbReference>
<dbReference type="RefSeq" id="WP_197203958.1">
    <property type="nucleotide sequence ID" value="NZ_SJPL01000001.1"/>
</dbReference>
<evidence type="ECO:0000313" key="7">
    <source>
        <dbReference type="EMBL" id="TWT72293.1"/>
    </source>
</evidence>
<sequence length="292" mass="31312">MKPSKPNHTGASEHTDVAMQDLLDSLGRIAPLRLAEDWDNVGLLVGDSSSRIRSVMTCLTIDEDVVAEAIRHQADLIVAHHPIPFRPVDRISDDHRTGKLVWQLASHGIAVYSAHTAFDSSADGINQRWALALECQEVGVLMDDSPPGDQAQAESDPPAGTCEGGGRFGTLAAKVSLQDLAIRAATLVHGESVRIVGDSATEIQVVGFACGSGGSFLEAADRRGCHALVTGEATFHTCLEARAMGIGMVLLGHFWSERFAMEQLADQLAQSHPALNLWASRAERDPIRSLQL</sequence>
<protein>
    <recommendedName>
        <fullName evidence="3">GTP cyclohydrolase 1 type 2 homolog</fullName>
    </recommendedName>
</protein>
<evidence type="ECO:0000256" key="2">
    <source>
        <dbReference type="ARBA" id="ARBA00011643"/>
    </source>
</evidence>
<dbReference type="InterPro" id="IPR036069">
    <property type="entry name" value="DUF34/NIF3_sf"/>
</dbReference>
<name>A0A5C5YBX9_9PLAN</name>
<dbReference type="Pfam" id="PF01784">
    <property type="entry name" value="DUF34_NIF3"/>
    <property type="match status" value="1"/>
</dbReference>
<keyword evidence="8" id="KW-1185">Reference proteome</keyword>
<dbReference type="PANTHER" id="PTHR13799">
    <property type="entry name" value="NGG1 INTERACTING FACTOR 3"/>
    <property type="match status" value="1"/>
</dbReference>
<dbReference type="EMBL" id="SJPL01000001">
    <property type="protein sequence ID" value="TWT72293.1"/>
    <property type="molecule type" value="Genomic_DNA"/>
</dbReference>
<feature type="binding site" evidence="5">
    <location>
        <position position="257"/>
    </location>
    <ligand>
        <name>a divalent metal cation</name>
        <dbReference type="ChEBI" id="CHEBI:60240"/>
        <label>1</label>
    </ligand>
</feature>
<feature type="binding site" evidence="5">
    <location>
        <position position="80"/>
    </location>
    <ligand>
        <name>a divalent metal cation</name>
        <dbReference type="ChEBI" id="CHEBI:60240"/>
        <label>1</label>
    </ligand>
</feature>
<evidence type="ECO:0000256" key="3">
    <source>
        <dbReference type="ARBA" id="ARBA00022112"/>
    </source>
</evidence>
<reference evidence="7 8" key="1">
    <citation type="submission" date="2019-02" db="EMBL/GenBank/DDBJ databases">
        <title>Deep-cultivation of Planctomycetes and their phenomic and genomic characterization uncovers novel biology.</title>
        <authorList>
            <person name="Wiegand S."/>
            <person name="Jogler M."/>
            <person name="Boedeker C."/>
            <person name="Pinto D."/>
            <person name="Vollmers J."/>
            <person name="Rivas-Marin E."/>
            <person name="Kohn T."/>
            <person name="Peeters S.H."/>
            <person name="Heuer A."/>
            <person name="Rast P."/>
            <person name="Oberbeckmann S."/>
            <person name="Bunk B."/>
            <person name="Jeske O."/>
            <person name="Meyerdierks A."/>
            <person name="Storesund J.E."/>
            <person name="Kallscheuer N."/>
            <person name="Luecker S."/>
            <person name="Lage O.M."/>
            <person name="Pohl T."/>
            <person name="Merkel B.J."/>
            <person name="Hornburger P."/>
            <person name="Mueller R.-W."/>
            <person name="Bruemmer F."/>
            <person name="Labrenz M."/>
            <person name="Spormann A.M."/>
            <person name="Op Den Camp H."/>
            <person name="Overmann J."/>
            <person name="Amann R."/>
            <person name="Jetten M.S.M."/>
            <person name="Mascher T."/>
            <person name="Medema M.H."/>
            <person name="Devos D.P."/>
            <person name="Kaster A.-K."/>
            <person name="Ovreas L."/>
            <person name="Rohde M."/>
            <person name="Galperin M.Y."/>
            <person name="Jogler C."/>
        </authorList>
    </citation>
    <scope>NUCLEOTIDE SEQUENCE [LARGE SCALE GENOMIC DNA]</scope>
    <source>
        <strain evidence="7 8">Pan14r</strain>
    </source>
</reference>
<keyword evidence="7" id="KW-0378">Hydrolase</keyword>
<comment type="similarity">
    <text evidence="1">Belongs to the GTP cyclohydrolase I type 2/NIF3 family.</text>
</comment>
<keyword evidence="4 5" id="KW-0479">Metal-binding</keyword>
<accession>A0A5C5YBX9</accession>
<dbReference type="SUPFAM" id="SSF102705">
    <property type="entry name" value="NIF3 (NGG1p interacting factor 3)-like"/>
    <property type="match status" value="1"/>
</dbReference>
<feature type="binding site" evidence="5">
    <location>
        <position position="119"/>
    </location>
    <ligand>
        <name>a divalent metal cation</name>
        <dbReference type="ChEBI" id="CHEBI:60240"/>
        <label>1</label>
    </ligand>
</feature>
<dbReference type="GO" id="GO:0046872">
    <property type="term" value="F:metal ion binding"/>
    <property type="evidence" value="ECO:0007669"/>
    <property type="project" value="UniProtKB-KW"/>
</dbReference>
<dbReference type="AlphaFoldDB" id="A0A5C5YBX9"/>
<organism evidence="7 8">
    <name type="scientific">Crateriforma conspicua</name>
    <dbReference type="NCBI Taxonomy" id="2527996"/>
    <lineage>
        <taxon>Bacteria</taxon>
        <taxon>Pseudomonadati</taxon>
        <taxon>Planctomycetota</taxon>
        <taxon>Planctomycetia</taxon>
        <taxon>Planctomycetales</taxon>
        <taxon>Planctomycetaceae</taxon>
        <taxon>Crateriforma</taxon>
    </lineage>
</organism>
<feature type="binding site" evidence="5">
    <location>
        <position position="253"/>
    </location>
    <ligand>
        <name>a divalent metal cation</name>
        <dbReference type="ChEBI" id="CHEBI:60240"/>
        <label>1</label>
    </ligand>
</feature>
<dbReference type="Gene3D" id="3.40.1390.30">
    <property type="entry name" value="NIF3 (NGG1p interacting factor 3)-like"/>
    <property type="match status" value="2"/>
</dbReference>
<evidence type="ECO:0000256" key="5">
    <source>
        <dbReference type="PIRSR" id="PIRSR602678-1"/>
    </source>
</evidence>
<dbReference type="PANTHER" id="PTHR13799:SF14">
    <property type="entry name" value="GTP CYCLOHYDROLASE 1 TYPE 2 HOMOLOG"/>
    <property type="match status" value="1"/>
</dbReference>
<feature type="binding site" evidence="5">
    <location>
        <position position="81"/>
    </location>
    <ligand>
        <name>a divalent metal cation</name>
        <dbReference type="ChEBI" id="CHEBI:60240"/>
        <label>1</label>
    </ligand>
</feature>
<dbReference type="NCBIfam" id="TIGR00486">
    <property type="entry name" value="YbgI_SA1388"/>
    <property type="match status" value="1"/>
</dbReference>